<feature type="domain" description="Oxo-4-hydroxy-4-carboxy-5-ureidoimidazoline decarboxylase" evidence="7">
    <location>
        <begin position="8"/>
        <end position="159"/>
    </location>
</feature>
<proteinExistence type="predicted"/>
<dbReference type="PANTHER" id="PTHR43466:SF1">
    <property type="entry name" value="2-OXO-4-HYDROXY-4-CARBOXY-5-UREIDOIMIDAZOLINE DECARBOXYLASE-RELATED"/>
    <property type="match status" value="1"/>
</dbReference>
<gene>
    <name evidence="8" type="ORF">METZ01_LOCUS217100</name>
</gene>
<organism evidence="8">
    <name type="scientific">marine metagenome</name>
    <dbReference type="NCBI Taxonomy" id="408172"/>
    <lineage>
        <taxon>unclassified sequences</taxon>
        <taxon>metagenomes</taxon>
        <taxon>ecological metagenomes</taxon>
    </lineage>
</organism>
<dbReference type="NCBIfam" id="TIGR03164">
    <property type="entry name" value="UHCUDC"/>
    <property type="match status" value="1"/>
</dbReference>
<dbReference type="Gene3D" id="1.10.3330.10">
    <property type="entry name" value="Oxo-4-hydroxy-4-carboxy-5-ureidoimidazoline decarboxylase"/>
    <property type="match status" value="1"/>
</dbReference>
<evidence type="ECO:0000259" key="7">
    <source>
        <dbReference type="Pfam" id="PF09349"/>
    </source>
</evidence>
<dbReference type="SUPFAM" id="SSF158694">
    <property type="entry name" value="UraD-Like"/>
    <property type="match status" value="1"/>
</dbReference>
<dbReference type="GO" id="GO:0006144">
    <property type="term" value="P:purine nucleobase metabolic process"/>
    <property type="evidence" value="ECO:0007669"/>
    <property type="project" value="UniProtKB-KW"/>
</dbReference>
<reference evidence="8" key="1">
    <citation type="submission" date="2018-05" db="EMBL/GenBank/DDBJ databases">
        <authorList>
            <person name="Lanie J.A."/>
            <person name="Ng W.-L."/>
            <person name="Kazmierczak K.M."/>
            <person name="Andrzejewski T.M."/>
            <person name="Davidsen T.M."/>
            <person name="Wayne K.J."/>
            <person name="Tettelin H."/>
            <person name="Glass J.I."/>
            <person name="Rusch D."/>
            <person name="Podicherti R."/>
            <person name="Tsui H.-C.T."/>
            <person name="Winkler M.E."/>
        </authorList>
    </citation>
    <scope>NUCLEOTIDE SEQUENCE</scope>
</reference>
<evidence type="ECO:0000256" key="6">
    <source>
        <dbReference type="ARBA" id="ARBA00023239"/>
    </source>
</evidence>
<accession>A0A382FMA0</accession>
<dbReference type="InterPro" id="IPR017580">
    <property type="entry name" value="OHCU_decarboxylase-1"/>
</dbReference>
<dbReference type="GO" id="GO:0019628">
    <property type="term" value="P:urate catabolic process"/>
    <property type="evidence" value="ECO:0007669"/>
    <property type="project" value="UniProtKB-UniPathway"/>
</dbReference>
<evidence type="ECO:0000256" key="2">
    <source>
        <dbReference type="ARBA" id="ARBA00004754"/>
    </source>
</evidence>
<dbReference type="InterPro" id="IPR036778">
    <property type="entry name" value="OHCU_decarboxylase_sf"/>
</dbReference>
<dbReference type="Pfam" id="PF09349">
    <property type="entry name" value="OHCU_decarbox"/>
    <property type="match status" value="1"/>
</dbReference>
<dbReference type="PANTHER" id="PTHR43466">
    <property type="entry name" value="2-OXO-4-HYDROXY-4-CARBOXY-5-UREIDOIMIDAZOLINE DECARBOXYLASE-RELATED"/>
    <property type="match status" value="1"/>
</dbReference>
<dbReference type="InterPro" id="IPR018020">
    <property type="entry name" value="OHCU_decarboxylase"/>
</dbReference>
<keyword evidence="4" id="KW-0659">Purine metabolism</keyword>
<dbReference type="EMBL" id="UINC01050824">
    <property type="protein sequence ID" value="SVB64246.1"/>
    <property type="molecule type" value="Genomic_DNA"/>
</dbReference>
<keyword evidence="6" id="KW-0456">Lyase</keyword>
<protein>
    <recommendedName>
        <fullName evidence="3">2-oxo-4-hydroxy-4-carboxy-5-ureidoimidazoline decarboxylase</fullName>
        <ecNumber evidence="3">4.1.1.97</ecNumber>
    </recommendedName>
</protein>
<comment type="pathway">
    <text evidence="2">Purine metabolism; urate degradation; (S)-allantoin from urate: step 3/3.</text>
</comment>
<comment type="catalytic activity">
    <reaction evidence="1">
        <text>5-hydroxy-2-oxo-4-ureido-2,5-dihydro-1H-imidazole-5-carboxylate + H(+) = (S)-allantoin + CO2</text>
        <dbReference type="Rhea" id="RHEA:26301"/>
        <dbReference type="ChEBI" id="CHEBI:15378"/>
        <dbReference type="ChEBI" id="CHEBI:15678"/>
        <dbReference type="ChEBI" id="CHEBI:16526"/>
        <dbReference type="ChEBI" id="CHEBI:58639"/>
        <dbReference type="EC" id="4.1.1.97"/>
    </reaction>
</comment>
<dbReference type="UniPathway" id="UPA00394">
    <property type="reaction ID" value="UER00652"/>
</dbReference>
<sequence>MDSIDKFNKLSKAEFISIFGNIFEKTEWIAERCYESKPYNNLDELVSKMMKIFENIEKERHLEILNSHPDLAVEKKLTKDSKNEQKNASLNQCTDEEFIEFKKLNEEYKKKFGFPFIIAVKGKNKEEILNSFRQRITNNINLEFEEAKKQVKKIASFRLGEIIK</sequence>
<evidence type="ECO:0000256" key="4">
    <source>
        <dbReference type="ARBA" id="ARBA00022631"/>
    </source>
</evidence>
<evidence type="ECO:0000256" key="3">
    <source>
        <dbReference type="ARBA" id="ARBA00012257"/>
    </source>
</evidence>
<dbReference type="GO" id="GO:0005777">
    <property type="term" value="C:peroxisome"/>
    <property type="evidence" value="ECO:0007669"/>
    <property type="project" value="TreeGrafter"/>
</dbReference>
<name>A0A382FMA0_9ZZZZ</name>
<keyword evidence="5" id="KW-0210">Decarboxylase</keyword>
<dbReference type="AlphaFoldDB" id="A0A382FMA0"/>
<dbReference type="EC" id="4.1.1.97" evidence="3"/>
<dbReference type="GO" id="GO:0000255">
    <property type="term" value="P:allantoin metabolic process"/>
    <property type="evidence" value="ECO:0007669"/>
    <property type="project" value="InterPro"/>
</dbReference>
<dbReference type="GO" id="GO:0051997">
    <property type="term" value="F:2-oxo-4-hydroxy-4-carboxy-5-ureidoimidazoline decarboxylase activity"/>
    <property type="evidence" value="ECO:0007669"/>
    <property type="project" value="UniProtKB-EC"/>
</dbReference>
<evidence type="ECO:0000256" key="1">
    <source>
        <dbReference type="ARBA" id="ARBA00001163"/>
    </source>
</evidence>
<evidence type="ECO:0000256" key="5">
    <source>
        <dbReference type="ARBA" id="ARBA00022793"/>
    </source>
</evidence>
<evidence type="ECO:0000313" key="8">
    <source>
        <dbReference type="EMBL" id="SVB64246.1"/>
    </source>
</evidence>